<sequence>MGIFSSLKTSVITLTTCAWISAAAHAAAPALPSVGANINETSVSGLSSGGFMASQLYLSHSSIMAGVGIVAGGPYLCAQSWPMPGLTNAVMACMAPQLKEMGPNTSKLIRVTKGLARDGDIDDLQRLESAHFYFFSGKNDSTVNTIVVNQAVELYKALGVSEKQINYDKTVNAGHAFIVNNKQANKCNTSKAPFINDCGFSQAERILATIYPNLDKTPQTPLPQAVPFNQSVFIKAKKTGMDDTGYVYIPPQCKTGTSCAVHVVFHGCQQGATVIGDKFYNGTGYNAYANANNIIMLYPQLHVSPRETSVEPYNPKGCWDFWGYSGSDYFDKKAPQISAVYRMIETLAAQP</sequence>
<protein>
    <submittedName>
        <fullName evidence="2">Poly(3-hydroxybutyrate) depolymerase</fullName>
    </submittedName>
</protein>
<feature type="signal peptide" evidence="1">
    <location>
        <begin position="1"/>
        <end position="26"/>
    </location>
</feature>
<feature type="chain" id="PRO_5030809802" evidence="1">
    <location>
        <begin position="27"/>
        <end position="351"/>
    </location>
</feature>
<dbReference type="RefSeq" id="WP_161158061.1">
    <property type="nucleotide sequence ID" value="NZ_WEKT01000061.1"/>
</dbReference>
<dbReference type="EMBL" id="WEKT01000061">
    <property type="protein sequence ID" value="MZI95565.1"/>
    <property type="molecule type" value="Genomic_DNA"/>
</dbReference>
<dbReference type="Proteomes" id="UP000462621">
    <property type="component" value="Unassembled WGS sequence"/>
</dbReference>
<accession>A0A7X4LP46</accession>
<dbReference type="Gene3D" id="3.40.50.1820">
    <property type="entry name" value="alpha/beta hydrolase"/>
    <property type="match status" value="2"/>
</dbReference>
<dbReference type="InterPro" id="IPR029058">
    <property type="entry name" value="AB_hydrolase_fold"/>
</dbReference>
<organism evidence="2 3">
    <name type="scientific">Vibrio eleionomae</name>
    <dbReference type="NCBI Taxonomy" id="2653505"/>
    <lineage>
        <taxon>Bacteria</taxon>
        <taxon>Pseudomonadati</taxon>
        <taxon>Pseudomonadota</taxon>
        <taxon>Gammaproteobacteria</taxon>
        <taxon>Vibrionales</taxon>
        <taxon>Vibrionaceae</taxon>
        <taxon>Vibrio</taxon>
    </lineage>
</organism>
<keyword evidence="1" id="KW-0732">Signal</keyword>
<name>A0A7X4LP46_9VIBR</name>
<dbReference type="SUPFAM" id="SSF53474">
    <property type="entry name" value="alpha/beta-Hydrolases"/>
    <property type="match status" value="1"/>
</dbReference>
<dbReference type="PANTHER" id="PTHR42972:SF8">
    <property type="entry name" value="POLYHYDROXYBUTYRATE DEPOLYMERASE"/>
    <property type="match status" value="1"/>
</dbReference>
<gene>
    <name evidence="2" type="ORF">F9817_20505</name>
</gene>
<dbReference type="AlphaFoldDB" id="A0A7X4LP46"/>
<comment type="caution">
    <text evidence="2">The sequence shown here is derived from an EMBL/GenBank/DDBJ whole genome shotgun (WGS) entry which is preliminary data.</text>
</comment>
<evidence type="ECO:0000313" key="3">
    <source>
        <dbReference type="Proteomes" id="UP000462621"/>
    </source>
</evidence>
<keyword evidence="3" id="KW-1185">Reference proteome</keyword>
<proteinExistence type="predicted"/>
<evidence type="ECO:0000256" key="1">
    <source>
        <dbReference type="SAM" id="SignalP"/>
    </source>
</evidence>
<evidence type="ECO:0000313" key="2">
    <source>
        <dbReference type="EMBL" id="MZI95565.1"/>
    </source>
</evidence>
<reference evidence="2 3" key="1">
    <citation type="submission" date="2019-10" db="EMBL/GenBank/DDBJ databases">
        <title>Vibrio sp. nov. isolated from a shrimp pond.</title>
        <authorList>
            <person name="Gomez-Gil B."/>
            <person name="Enciso-Ibarra J."/>
            <person name="Enciso-Ibarra K."/>
            <person name="Bolan-Mejia C."/>
        </authorList>
    </citation>
    <scope>NUCLEOTIDE SEQUENCE [LARGE SCALE GENOMIC DNA]</scope>
    <source>
        <strain evidence="2 3">CAIM 722</strain>
    </source>
</reference>
<dbReference type="PANTHER" id="PTHR42972">
    <property type="entry name" value="TOL-PAL SYSTEM PROTEIN TOLB"/>
    <property type="match status" value="1"/>
</dbReference>